<evidence type="ECO:0000256" key="4">
    <source>
        <dbReference type="ARBA" id="ARBA00022692"/>
    </source>
</evidence>
<dbReference type="PANTHER" id="PTHR33452">
    <property type="entry name" value="OXIDOREDUCTASE CATD-RELATED"/>
    <property type="match status" value="1"/>
</dbReference>
<feature type="transmembrane region" description="Helical" evidence="7">
    <location>
        <begin position="117"/>
        <end position="139"/>
    </location>
</feature>
<dbReference type="GO" id="GO:0005886">
    <property type="term" value="C:plasma membrane"/>
    <property type="evidence" value="ECO:0007669"/>
    <property type="project" value="UniProtKB-SubCell"/>
</dbReference>
<evidence type="ECO:0000256" key="3">
    <source>
        <dbReference type="ARBA" id="ARBA00022475"/>
    </source>
</evidence>
<keyword evidence="4 7" id="KW-0812">Transmembrane</keyword>
<evidence type="ECO:0000256" key="1">
    <source>
        <dbReference type="ARBA" id="ARBA00004651"/>
    </source>
</evidence>
<evidence type="ECO:0000313" key="8">
    <source>
        <dbReference type="EMBL" id="SMC82214.1"/>
    </source>
</evidence>
<feature type="transmembrane region" description="Helical" evidence="7">
    <location>
        <begin position="56"/>
        <end position="80"/>
    </location>
</feature>
<evidence type="ECO:0000256" key="7">
    <source>
        <dbReference type="SAM" id="Phobius"/>
    </source>
</evidence>
<keyword evidence="3" id="KW-1003">Cell membrane</keyword>
<dbReference type="STRING" id="475255.SAMN04488101_103278"/>
<reference evidence="8 9" key="1">
    <citation type="submission" date="2017-04" db="EMBL/GenBank/DDBJ databases">
        <authorList>
            <person name="Afonso C.L."/>
            <person name="Miller P.J."/>
            <person name="Scott M.A."/>
            <person name="Spackman E."/>
            <person name="Goraichik I."/>
            <person name="Dimitrov K.M."/>
            <person name="Suarez D.L."/>
            <person name="Swayne D.E."/>
        </authorList>
    </citation>
    <scope>NUCLEOTIDE SEQUENCE [LARGE SCALE GENOMIC DNA]</scope>
    <source>
        <strain evidence="8 9">DSM 19625</strain>
    </source>
</reference>
<evidence type="ECO:0000256" key="6">
    <source>
        <dbReference type="ARBA" id="ARBA00023136"/>
    </source>
</evidence>
<gene>
    <name evidence="8" type="ORF">SAMN04488101_103278</name>
</gene>
<keyword evidence="6 7" id="KW-0472">Membrane</keyword>
<feature type="transmembrane region" description="Helical" evidence="7">
    <location>
        <begin position="87"/>
        <end position="105"/>
    </location>
</feature>
<dbReference type="AlphaFoldDB" id="A0A1W2CB63"/>
<dbReference type="Pfam" id="PF07681">
    <property type="entry name" value="DoxX"/>
    <property type="match status" value="1"/>
</dbReference>
<protein>
    <submittedName>
        <fullName evidence="8">Uncharacterized membrane protein YphA, DoxX/SURF4 family</fullName>
    </submittedName>
</protein>
<organism evidence="8 9">
    <name type="scientific">Pedobacter nyackensis</name>
    <dbReference type="NCBI Taxonomy" id="475255"/>
    <lineage>
        <taxon>Bacteria</taxon>
        <taxon>Pseudomonadati</taxon>
        <taxon>Bacteroidota</taxon>
        <taxon>Sphingobacteriia</taxon>
        <taxon>Sphingobacteriales</taxon>
        <taxon>Sphingobacteriaceae</taxon>
        <taxon>Pedobacter</taxon>
    </lineage>
</organism>
<dbReference type="OrthoDB" id="680764at2"/>
<comment type="subcellular location">
    <subcellularLocation>
        <location evidence="1">Cell membrane</location>
        <topology evidence="1">Multi-pass membrane protein</topology>
    </subcellularLocation>
</comment>
<name>A0A1W2CB63_9SPHI</name>
<dbReference type="EMBL" id="FWYB01000003">
    <property type="protein sequence ID" value="SMC82214.1"/>
    <property type="molecule type" value="Genomic_DNA"/>
</dbReference>
<evidence type="ECO:0000256" key="5">
    <source>
        <dbReference type="ARBA" id="ARBA00022989"/>
    </source>
</evidence>
<feature type="transmembrane region" description="Helical" evidence="7">
    <location>
        <begin position="21"/>
        <end position="44"/>
    </location>
</feature>
<keyword evidence="5 7" id="KW-1133">Transmembrane helix</keyword>
<evidence type="ECO:0000313" key="9">
    <source>
        <dbReference type="Proteomes" id="UP000192678"/>
    </source>
</evidence>
<dbReference type="InterPro" id="IPR032808">
    <property type="entry name" value="DoxX"/>
</dbReference>
<dbReference type="InterPro" id="IPR051907">
    <property type="entry name" value="DoxX-like_oxidoreductase"/>
</dbReference>
<sequence>MTVIQKIEHWGDVHHAKWLDVIRIVLGVLIFSKGIAIVSNTAALQELVLQNNTFGFAGFMSSFALHIVGFVHLVGGLFIAIGLLTRFAAVLQIPILVCAVFFVNLSRGFSPLNNELWLSIIVLLLLILFWIVGSGPYSVDHAMKKRPNMYRP</sequence>
<dbReference type="RefSeq" id="WP_084289048.1">
    <property type="nucleotide sequence ID" value="NZ_FWYB01000003.1"/>
</dbReference>
<comment type="similarity">
    <text evidence="2">Belongs to the DoxX family.</text>
</comment>
<accession>A0A1W2CB63</accession>
<proteinExistence type="inferred from homology"/>
<dbReference type="PANTHER" id="PTHR33452:SF1">
    <property type="entry name" value="INNER MEMBRANE PROTEIN YPHA-RELATED"/>
    <property type="match status" value="1"/>
</dbReference>
<evidence type="ECO:0000256" key="2">
    <source>
        <dbReference type="ARBA" id="ARBA00006679"/>
    </source>
</evidence>
<keyword evidence="9" id="KW-1185">Reference proteome</keyword>
<dbReference type="Proteomes" id="UP000192678">
    <property type="component" value="Unassembled WGS sequence"/>
</dbReference>